<dbReference type="GO" id="GO:0000209">
    <property type="term" value="P:protein polyubiquitination"/>
    <property type="evidence" value="ECO:0007669"/>
    <property type="project" value="TreeGrafter"/>
</dbReference>
<dbReference type="FunFam" id="3.30.40.10:FF:000060">
    <property type="entry name" value="ubiquitin conjugation factor E4 B"/>
    <property type="match status" value="1"/>
</dbReference>
<gene>
    <name evidence="18" type="ORF">NQ318_017304</name>
</gene>
<dbReference type="Proteomes" id="UP001162162">
    <property type="component" value="Unassembled WGS sequence"/>
</dbReference>
<proteinExistence type="inferred from homology"/>
<dbReference type="SUPFAM" id="SSF57850">
    <property type="entry name" value="RING/U-box"/>
    <property type="match status" value="1"/>
</dbReference>
<keyword evidence="8" id="KW-0597">Phosphoprotein</keyword>
<keyword evidence="10" id="KW-0833">Ubl conjugation pathway</keyword>
<evidence type="ECO:0000256" key="3">
    <source>
        <dbReference type="ARBA" id="ARBA00004496"/>
    </source>
</evidence>
<comment type="catalytic activity">
    <reaction evidence="1">
        <text>S-ubiquitinyl-[E2 ubiquitin-conjugating enzyme]-L-cysteine + [acceptor protein]-L-lysine = [E2 ubiquitin-conjugating enzyme]-L-cysteine + N(6)-ubiquitinyl-[acceptor protein]-L-lysine.</text>
        <dbReference type="EC" id="2.3.2.27"/>
    </reaction>
</comment>
<keyword evidence="11" id="KW-0007">Acetylation</keyword>
<evidence type="ECO:0000256" key="12">
    <source>
        <dbReference type="ARBA" id="ARBA00023242"/>
    </source>
</evidence>
<keyword evidence="9" id="KW-0808">Transferase</keyword>
<evidence type="ECO:0000256" key="15">
    <source>
        <dbReference type="ARBA" id="ARBA00081821"/>
    </source>
</evidence>
<dbReference type="EMBL" id="JAPWTK010000294">
    <property type="protein sequence ID" value="KAJ8943286.1"/>
    <property type="molecule type" value="Genomic_DNA"/>
</dbReference>
<evidence type="ECO:0000256" key="16">
    <source>
        <dbReference type="ARBA" id="ARBA00083610"/>
    </source>
</evidence>
<evidence type="ECO:0000256" key="5">
    <source>
        <dbReference type="ARBA" id="ARBA00007434"/>
    </source>
</evidence>
<evidence type="ECO:0000256" key="9">
    <source>
        <dbReference type="ARBA" id="ARBA00022679"/>
    </source>
</evidence>
<evidence type="ECO:0000256" key="6">
    <source>
        <dbReference type="ARBA" id="ARBA00012483"/>
    </source>
</evidence>
<organism evidence="18 19">
    <name type="scientific">Aromia moschata</name>
    <dbReference type="NCBI Taxonomy" id="1265417"/>
    <lineage>
        <taxon>Eukaryota</taxon>
        <taxon>Metazoa</taxon>
        <taxon>Ecdysozoa</taxon>
        <taxon>Arthropoda</taxon>
        <taxon>Hexapoda</taxon>
        <taxon>Insecta</taxon>
        <taxon>Pterygota</taxon>
        <taxon>Neoptera</taxon>
        <taxon>Endopterygota</taxon>
        <taxon>Coleoptera</taxon>
        <taxon>Polyphaga</taxon>
        <taxon>Cucujiformia</taxon>
        <taxon>Chrysomeloidea</taxon>
        <taxon>Cerambycidae</taxon>
        <taxon>Cerambycinae</taxon>
        <taxon>Callichromatini</taxon>
        <taxon>Aromia</taxon>
    </lineage>
</organism>
<sequence>MRRSLIFYTSVSEFLLSVMTNTPPGSGVPSLPLLSPPPPTFAAMPEWYVEDIAEFLLFALQYFPSVITDNMEDTLITWLLVTICSSSMIKNPYLVAKLVEVVFVIIPTIQPRCEMLYIRFMNHEISHTVLPSALMKFYTEVETTGSSSEFYDKFSIRYHISLIIKGMWNSPVHRQALINESRSGHQFVKFVNMLMNDTTFLLDESLESLKRIHEVQELISDEDKWSKLPSEQQQSRMRQLSSDERQCRSYLTLARETVDMFHYLTVDIKEPFLRPELVDRLASMLNFNLQQLCGKKCKDLKVRNPDKYGWEPRRLLSQLVDIYLHLDCDKFAEALAGDERSFRKDLFNDAALRLERILIKTPVEIEQFKSLAAKAHHILETNQKSEDWLADAPDEFKDPLMDTLMTDPVLLPSGQIMDRSVIMRHLLNSNTDPFNRQLLTEEMLIPVDDLKERIRIWKTEKTSKSLGSKINYVVYAFLSYKTSKIIRHVRDLDPRDAKQISRRDEILDYDIS</sequence>
<comment type="caution">
    <text evidence="18">The sequence shown here is derived from an EMBL/GenBank/DDBJ whole genome shotgun (WGS) entry which is preliminary data.</text>
</comment>
<dbReference type="CDD" id="cd16658">
    <property type="entry name" value="RING-Ubox_UBE4B"/>
    <property type="match status" value="1"/>
</dbReference>
<evidence type="ECO:0000256" key="13">
    <source>
        <dbReference type="ARBA" id="ARBA00056267"/>
    </source>
</evidence>
<evidence type="ECO:0000259" key="17">
    <source>
        <dbReference type="PROSITE" id="PS51698"/>
    </source>
</evidence>
<keyword evidence="12" id="KW-0539">Nucleus</keyword>
<dbReference type="GO" id="GO:0006511">
    <property type="term" value="P:ubiquitin-dependent protein catabolic process"/>
    <property type="evidence" value="ECO:0007669"/>
    <property type="project" value="InterPro"/>
</dbReference>
<name>A0AAV8XYB6_9CUCU</name>
<evidence type="ECO:0000256" key="7">
    <source>
        <dbReference type="ARBA" id="ARBA00022490"/>
    </source>
</evidence>
<dbReference type="EC" id="2.3.2.27" evidence="6"/>
<comment type="subcellular location">
    <subcellularLocation>
        <location evidence="3">Cytoplasm</location>
    </subcellularLocation>
    <subcellularLocation>
        <location evidence="2">Nucleus</location>
    </subcellularLocation>
</comment>
<evidence type="ECO:0000313" key="19">
    <source>
        <dbReference type="Proteomes" id="UP001162162"/>
    </source>
</evidence>
<comment type="pathway">
    <text evidence="4">Protein modification; protein ubiquitination.</text>
</comment>
<dbReference type="GO" id="GO:0005634">
    <property type="term" value="C:nucleus"/>
    <property type="evidence" value="ECO:0007669"/>
    <property type="project" value="UniProtKB-SubCell"/>
</dbReference>
<evidence type="ECO:0000313" key="18">
    <source>
        <dbReference type="EMBL" id="KAJ8943286.1"/>
    </source>
</evidence>
<evidence type="ECO:0000256" key="10">
    <source>
        <dbReference type="ARBA" id="ARBA00022786"/>
    </source>
</evidence>
<reference evidence="18" key="1">
    <citation type="journal article" date="2023" name="Insect Mol. Biol.">
        <title>Genome sequencing provides insights into the evolution of gene families encoding plant cell wall-degrading enzymes in longhorned beetles.</title>
        <authorList>
            <person name="Shin N.R."/>
            <person name="Okamura Y."/>
            <person name="Kirsch R."/>
            <person name="Pauchet Y."/>
        </authorList>
    </citation>
    <scope>NUCLEOTIDE SEQUENCE</scope>
    <source>
        <strain evidence="18">AMC_N1</strain>
    </source>
</reference>
<protein>
    <recommendedName>
        <fullName evidence="14">Ubiquitin conjugation factor E4 B</fullName>
        <ecNumber evidence="6">2.3.2.27</ecNumber>
    </recommendedName>
    <alternativeName>
        <fullName evidence="16">RING-type E3 ubiquitin transferase E4 B</fullName>
    </alternativeName>
    <alternativeName>
        <fullName evidence="15">Ubiquitin fusion degradation protein 2</fullName>
    </alternativeName>
</protein>
<dbReference type="GO" id="GO:0036503">
    <property type="term" value="P:ERAD pathway"/>
    <property type="evidence" value="ECO:0007669"/>
    <property type="project" value="InterPro"/>
</dbReference>
<comment type="similarity">
    <text evidence="5">Belongs to the ubiquitin conjugation factor E4 family.</text>
</comment>
<dbReference type="GO" id="GO:0034450">
    <property type="term" value="F:ubiquitin-ubiquitin ligase activity"/>
    <property type="evidence" value="ECO:0007669"/>
    <property type="project" value="InterPro"/>
</dbReference>
<feature type="domain" description="U-box" evidence="17">
    <location>
        <begin position="391"/>
        <end position="464"/>
    </location>
</feature>
<evidence type="ECO:0000256" key="14">
    <source>
        <dbReference type="ARBA" id="ARBA00072779"/>
    </source>
</evidence>
<dbReference type="Gene3D" id="3.30.40.10">
    <property type="entry name" value="Zinc/RING finger domain, C3HC4 (zinc finger)"/>
    <property type="match status" value="1"/>
</dbReference>
<dbReference type="PANTHER" id="PTHR13931">
    <property type="entry name" value="UBIQUITINATION FACTOR E4"/>
    <property type="match status" value="1"/>
</dbReference>
<dbReference type="InterPro" id="IPR019474">
    <property type="entry name" value="Ub_conjug_fac_E4_core"/>
</dbReference>
<dbReference type="PROSITE" id="PS51698">
    <property type="entry name" value="U_BOX"/>
    <property type="match status" value="1"/>
</dbReference>
<dbReference type="InterPro" id="IPR003613">
    <property type="entry name" value="Ubox_domain"/>
</dbReference>
<evidence type="ECO:0000256" key="4">
    <source>
        <dbReference type="ARBA" id="ARBA00004906"/>
    </source>
</evidence>
<evidence type="ECO:0000256" key="2">
    <source>
        <dbReference type="ARBA" id="ARBA00004123"/>
    </source>
</evidence>
<keyword evidence="7" id="KW-0963">Cytoplasm</keyword>
<keyword evidence="19" id="KW-1185">Reference proteome</keyword>
<dbReference type="Pfam" id="PF10408">
    <property type="entry name" value="Ufd2P_core"/>
    <property type="match status" value="1"/>
</dbReference>
<dbReference type="InterPro" id="IPR013083">
    <property type="entry name" value="Znf_RING/FYVE/PHD"/>
</dbReference>
<evidence type="ECO:0000256" key="8">
    <source>
        <dbReference type="ARBA" id="ARBA00022553"/>
    </source>
</evidence>
<dbReference type="GO" id="GO:0000151">
    <property type="term" value="C:ubiquitin ligase complex"/>
    <property type="evidence" value="ECO:0007669"/>
    <property type="project" value="InterPro"/>
</dbReference>
<evidence type="ECO:0000256" key="11">
    <source>
        <dbReference type="ARBA" id="ARBA00022990"/>
    </source>
</evidence>
<dbReference type="PANTHER" id="PTHR13931:SF2">
    <property type="entry name" value="UBIQUITIN CONJUGATION FACTOR E4 B"/>
    <property type="match status" value="1"/>
</dbReference>
<comment type="function">
    <text evidence="13">Ubiquitin-protein ligase that probably functions as an E3 ligase in conjunction with specific E1 and E2 ligases. May also function as an E4 ligase mediating the assembly of polyubiquitin chains on substrates ubiquitinated by another E3 ubiquitin ligase. May regulate myosin assembly in striated muscles together with STUB1 and VCP/p97 by targeting myosin chaperone UNC45B for proteasomal degradation.</text>
</comment>
<accession>A0AAV8XYB6</accession>
<dbReference type="SMART" id="SM00504">
    <property type="entry name" value="Ubox"/>
    <property type="match status" value="1"/>
</dbReference>
<dbReference type="GO" id="GO:0005737">
    <property type="term" value="C:cytoplasm"/>
    <property type="evidence" value="ECO:0007669"/>
    <property type="project" value="UniProtKB-SubCell"/>
</dbReference>
<dbReference type="InterPro" id="IPR045132">
    <property type="entry name" value="UBE4"/>
</dbReference>
<dbReference type="Pfam" id="PF04564">
    <property type="entry name" value="U-box"/>
    <property type="match status" value="1"/>
</dbReference>
<dbReference type="AlphaFoldDB" id="A0AAV8XYB6"/>
<evidence type="ECO:0000256" key="1">
    <source>
        <dbReference type="ARBA" id="ARBA00000900"/>
    </source>
</evidence>